<sequence>MCNNKVTKPVDYSKLENILKEFKKEDLHLVLQKGVYPYEWVDSYEKFSEQLPLAIVAVYKHFNCKNFGEYHDLYLKLETILLKDVHDNFRKTCYKNYKLDPVYYISAPDLADAVSLKITGKKLELIQDQKLYEMYENGIRGGISMIPHRHAIANNCYFYDEKTNKTVKLTKEQAEEKGIYNSKKRISYIMYLDCNNLYGYALSQELPIVDLEIPNELHNKFKDYPLLPEHYSPSIDELSNYQKDLINKKNGSINNDRSSISQRNAGTKLINTLKSKTDYIIDYRMLKEDLQSRSETLEQN</sequence>
<evidence type="ECO:0008006" key="3">
    <source>
        <dbReference type="Google" id="ProtNLM"/>
    </source>
</evidence>
<accession>A0AAW1HWN4</accession>
<evidence type="ECO:0000313" key="2">
    <source>
        <dbReference type="Proteomes" id="UP001458880"/>
    </source>
</evidence>
<comment type="caution">
    <text evidence="1">The sequence shown here is derived from an EMBL/GenBank/DDBJ whole genome shotgun (WGS) entry which is preliminary data.</text>
</comment>
<proteinExistence type="predicted"/>
<name>A0AAW1HWN4_POPJA</name>
<protein>
    <recommendedName>
        <fullName evidence="3">DNA-directed DNA polymerase</fullName>
    </recommendedName>
</protein>
<gene>
    <name evidence="1" type="ORF">QE152_g38580</name>
</gene>
<dbReference type="Proteomes" id="UP001458880">
    <property type="component" value="Unassembled WGS sequence"/>
</dbReference>
<evidence type="ECO:0000313" key="1">
    <source>
        <dbReference type="EMBL" id="KAK9681095.1"/>
    </source>
</evidence>
<dbReference type="PANTHER" id="PTHR31511:SF12">
    <property type="entry name" value="RHO TERMINATION FACTOR N-TERMINAL DOMAIN-CONTAINING PROTEIN"/>
    <property type="match status" value="1"/>
</dbReference>
<dbReference type="PANTHER" id="PTHR31511">
    <property type="entry name" value="PROTEIN CBG23764"/>
    <property type="match status" value="1"/>
</dbReference>
<reference evidence="1 2" key="1">
    <citation type="journal article" date="2024" name="BMC Genomics">
        <title>De novo assembly and annotation of Popillia japonica's genome with initial clues to its potential as an invasive pest.</title>
        <authorList>
            <person name="Cucini C."/>
            <person name="Boschi S."/>
            <person name="Funari R."/>
            <person name="Cardaioli E."/>
            <person name="Iannotti N."/>
            <person name="Marturano G."/>
            <person name="Paoli F."/>
            <person name="Bruttini M."/>
            <person name="Carapelli A."/>
            <person name="Frati F."/>
            <person name="Nardi F."/>
        </authorList>
    </citation>
    <scope>NUCLEOTIDE SEQUENCE [LARGE SCALE GENOMIC DNA]</scope>
    <source>
        <strain evidence="1">DMR45628</strain>
    </source>
</reference>
<dbReference type="EMBL" id="JASPKY010000846">
    <property type="protein sequence ID" value="KAK9681095.1"/>
    <property type="molecule type" value="Genomic_DNA"/>
</dbReference>
<dbReference type="AlphaFoldDB" id="A0AAW1HWN4"/>
<keyword evidence="2" id="KW-1185">Reference proteome</keyword>
<organism evidence="1 2">
    <name type="scientific">Popillia japonica</name>
    <name type="common">Japanese beetle</name>
    <dbReference type="NCBI Taxonomy" id="7064"/>
    <lineage>
        <taxon>Eukaryota</taxon>
        <taxon>Metazoa</taxon>
        <taxon>Ecdysozoa</taxon>
        <taxon>Arthropoda</taxon>
        <taxon>Hexapoda</taxon>
        <taxon>Insecta</taxon>
        <taxon>Pterygota</taxon>
        <taxon>Neoptera</taxon>
        <taxon>Endopterygota</taxon>
        <taxon>Coleoptera</taxon>
        <taxon>Polyphaga</taxon>
        <taxon>Scarabaeiformia</taxon>
        <taxon>Scarabaeidae</taxon>
        <taxon>Rutelinae</taxon>
        <taxon>Popillia</taxon>
    </lineage>
</organism>